<comment type="subcellular location">
    <subcellularLocation>
        <location evidence="1">Cell outer membrane</location>
        <topology evidence="1">Multi-pass membrane protein</topology>
    </subcellularLocation>
</comment>
<feature type="chain" id="PRO_5043354332" evidence="10">
    <location>
        <begin position="24"/>
        <end position="455"/>
    </location>
</feature>
<accession>A0AAX3NQ24</accession>
<keyword evidence="10" id="KW-0732">Signal</keyword>
<evidence type="ECO:0000256" key="10">
    <source>
        <dbReference type="SAM" id="SignalP"/>
    </source>
</evidence>
<dbReference type="GO" id="GO:0015288">
    <property type="term" value="F:porin activity"/>
    <property type="evidence" value="ECO:0007669"/>
    <property type="project" value="UniProtKB-KW"/>
</dbReference>
<evidence type="ECO:0000256" key="8">
    <source>
        <dbReference type="ARBA" id="ARBA00023136"/>
    </source>
</evidence>
<dbReference type="Pfam" id="PF02264">
    <property type="entry name" value="LamB"/>
    <property type="match status" value="1"/>
</dbReference>
<organism evidence="11 12">
    <name type="scientific">Aeromonas allosaccharophila</name>
    <dbReference type="NCBI Taxonomy" id="656"/>
    <lineage>
        <taxon>Bacteria</taxon>
        <taxon>Pseudomonadati</taxon>
        <taxon>Pseudomonadota</taxon>
        <taxon>Gammaproteobacteria</taxon>
        <taxon>Aeromonadales</taxon>
        <taxon>Aeromonadaceae</taxon>
        <taxon>Aeromonas</taxon>
    </lineage>
</organism>
<evidence type="ECO:0000313" key="11">
    <source>
        <dbReference type="EMBL" id="WED75744.1"/>
    </source>
</evidence>
<evidence type="ECO:0000256" key="4">
    <source>
        <dbReference type="ARBA" id="ARBA00022452"/>
    </source>
</evidence>
<dbReference type="GO" id="GO:0009279">
    <property type="term" value="C:cell outer membrane"/>
    <property type="evidence" value="ECO:0007669"/>
    <property type="project" value="UniProtKB-SubCell"/>
</dbReference>
<dbReference type="GO" id="GO:0015144">
    <property type="term" value="F:carbohydrate transmembrane transporter activity"/>
    <property type="evidence" value="ECO:0007669"/>
    <property type="project" value="TreeGrafter"/>
</dbReference>
<protein>
    <submittedName>
        <fullName evidence="11">Carbohydrate porin</fullName>
    </submittedName>
</protein>
<dbReference type="RefSeq" id="WP_139707936.1">
    <property type="nucleotide sequence ID" value="NZ_CAAKNO010000006.1"/>
</dbReference>
<dbReference type="InterPro" id="IPR036998">
    <property type="entry name" value="Porin_LamB_sf"/>
</dbReference>
<sequence length="455" mass="49603">MNTKWLPIAAAVSMALSSGVVVAADADNGWEVHGYGRLGGQWNGDGASKMNTLGKQDYRTVTSMDENSNQVELSVKKKFEGKNGVKGEFVTRAEYGNQNAGDTGYFVSSEGSLQTKRDDAQFEMKEAYVELAGFDFLDKDTKIWAGQRYLNREQGILTKEFWKQSSGVGAGFQNGGFGVAVVSADDAGQIRNGHGFQETSENRTATSLNIFYYGLQALGGSFDFDLKGMKQSNTDADAVSNQDPVTGKYTINADSGIGASIAYNRDYYGFKGWSKTAIAYGEGMASNRGVNFGSWNGGFGKDSSALFFTSYGVAEVAPRLQLGSELTYWAPQHVNWGGDLDVARTIFALQPSYKINDNLRLLLTGSYANEKVEDQNGKAQWGRTDVNTQFYAFEVATAFTVDADYWGRPQIKPFVTWVKSSDENASGGISIDSTQDNGKLSTSQVFFGVEAEVWF</sequence>
<dbReference type="Gene3D" id="2.40.170.10">
    <property type="entry name" value="Porin, LamB type"/>
    <property type="match status" value="1"/>
</dbReference>
<dbReference type="PANTHER" id="PTHR38762:SF1">
    <property type="entry name" value="CRYPTIC OUTER MEMBRANE PORIN BGLH-RELATED"/>
    <property type="match status" value="1"/>
</dbReference>
<reference evidence="11" key="1">
    <citation type="submission" date="2023-02" db="EMBL/GenBank/DDBJ databases">
        <title>The sequence of Aeromonas allosaccharophila K520.</title>
        <authorList>
            <person name="Luo X."/>
        </authorList>
    </citation>
    <scope>NUCLEOTIDE SEQUENCE</scope>
    <source>
        <strain evidence="11">K520</strain>
    </source>
</reference>
<keyword evidence="6" id="KW-0406">Ion transport</keyword>
<dbReference type="PANTHER" id="PTHR38762">
    <property type="entry name" value="CRYPTIC OUTER MEMBRANE PORIN BGLH-RELATED"/>
    <property type="match status" value="1"/>
</dbReference>
<keyword evidence="9" id="KW-0998">Cell outer membrane</keyword>
<proteinExistence type="inferred from homology"/>
<keyword evidence="5" id="KW-0812">Transmembrane</keyword>
<evidence type="ECO:0000256" key="3">
    <source>
        <dbReference type="ARBA" id="ARBA00022448"/>
    </source>
</evidence>
<dbReference type="InterPro" id="IPR050286">
    <property type="entry name" value="G_neg_Bact_CarbUptk_Porin"/>
</dbReference>
<evidence type="ECO:0000256" key="9">
    <source>
        <dbReference type="ARBA" id="ARBA00023237"/>
    </source>
</evidence>
<evidence type="ECO:0000256" key="6">
    <source>
        <dbReference type="ARBA" id="ARBA00023065"/>
    </source>
</evidence>
<dbReference type="AlphaFoldDB" id="A0AAX3NQ24"/>
<evidence type="ECO:0000256" key="5">
    <source>
        <dbReference type="ARBA" id="ARBA00022692"/>
    </source>
</evidence>
<feature type="signal peptide" evidence="10">
    <location>
        <begin position="1"/>
        <end position="23"/>
    </location>
</feature>
<comment type="similarity">
    <text evidence="2">Belongs to the porin LamB (TC 1.B.3) family.</text>
</comment>
<dbReference type="Proteomes" id="UP001213721">
    <property type="component" value="Chromosome"/>
</dbReference>
<dbReference type="SUPFAM" id="SSF56935">
    <property type="entry name" value="Porins"/>
    <property type="match status" value="1"/>
</dbReference>
<keyword evidence="4" id="KW-1134">Transmembrane beta strand</keyword>
<evidence type="ECO:0000256" key="2">
    <source>
        <dbReference type="ARBA" id="ARBA00007055"/>
    </source>
</evidence>
<dbReference type="GO" id="GO:0015774">
    <property type="term" value="P:polysaccharide transport"/>
    <property type="evidence" value="ECO:0007669"/>
    <property type="project" value="TreeGrafter"/>
</dbReference>
<gene>
    <name evidence="11" type="ORF">PYU98_17755</name>
</gene>
<evidence type="ECO:0000256" key="7">
    <source>
        <dbReference type="ARBA" id="ARBA00023114"/>
    </source>
</evidence>
<evidence type="ECO:0000256" key="1">
    <source>
        <dbReference type="ARBA" id="ARBA00004571"/>
    </source>
</evidence>
<dbReference type="InterPro" id="IPR003192">
    <property type="entry name" value="Porin_LamB"/>
</dbReference>
<keyword evidence="3" id="KW-0813">Transport</keyword>
<keyword evidence="7" id="KW-0626">Porin</keyword>
<dbReference type="GO" id="GO:0006811">
    <property type="term" value="P:monoatomic ion transport"/>
    <property type="evidence" value="ECO:0007669"/>
    <property type="project" value="UniProtKB-KW"/>
</dbReference>
<dbReference type="EMBL" id="CP118988">
    <property type="protein sequence ID" value="WED75744.1"/>
    <property type="molecule type" value="Genomic_DNA"/>
</dbReference>
<evidence type="ECO:0000313" key="12">
    <source>
        <dbReference type="Proteomes" id="UP001213721"/>
    </source>
</evidence>
<keyword evidence="8" id="KW-0472">Membrane</keyword>
<name>A0AAX3NQ24_9GAMM</name>
<dbReference type="GO" id="GO:0046930">
    <property type="term" value="C:pore complex"/>
    <property type="evidence" value="ECO:0007669"/>
    <property type="project" value="UniProtKB-KW"/>
</dbReference>